<dbReference type="Proteomes" id="UP000295703">
    <property type="component" value="Unassembled WGS sequence"/>
</dbReference>
<evidence type="ECO:0000256" key="2">
    <source>
        <dbReference type="ARBA" id="ARBA00006289"/>
    </source>
</evidence>
<keyword evidence="3" id="KW-0963">Cytoplasm</keyword>
<dbReference type="PANTHER" id="PTHR21373:SF0">
    <property type="entry name" value="N-ALPHA-ACETYLTRANSFERASE 35, NATC AUXILIARY SUBUNIT"/>
    <property type="match status" value="1"/>
</dbReference>
<dbReference type="EMBL" id="RYZW01000003">
    <property type="protein sequence ID" value="TDZ74567.1"/>
    <property type="molecule type" value="Genomic_DNA"/>
</dbReference>
<dbReference type="GO" id="GO:0031417">
    <property type="term" value="C:NatC complex"/>
    <property type="evidence" value="ECO:0007669"/>
    <property type="project" value="InterPro"/>
</dbReference>
<sequence length="766" mass="86409">MAVPLGFGIPDDISRLSLEQGREPPPPPPPNVSNNGIVAFDITSKFIAAAKQLSPGELVKDGFFTLFESVGALEIMDPKMDSGCLEPGDSLDVDYDVSRPLLPEEVLGIIDQLLCHEMAWHIGHPLSQTVLTSVYVESILMPDPATLDEAHFIRSANGTPPSPMHAVLRAYCLGLLKTCGDVNERIKNEHYYEEEDFVTNTYNRVLLDDFDVEDVRDVIKDASFVLRQLEDSVSQDIIEALNARLLLRYTFLAAIDHTQYRTEPDRIRSPWKEAHDLLPRIKSSHALGRPVPEACSAKLQRKLASTMPPRPIVQTSFDDAFANLTRLISDGIEVVGVLNYTDPICLQTFVSTFQAKKPQPLIFVRTLLQSFLFKDMEVLGHKSIRQLLDDDFCIVSLPDSILLDRANDDIEATHDPRFAVAEHMESFRQRAAQPYLDILRTFCQNRCRVRRTLCHIVRDWENLQFDAEDLDQVLQHLVGERPVVYQSAAGPVETYSLPLSSWAYLYKVKQMEWIVQLGFELEVYQPDELAGMYWYLNYLAKNRVQHVERIKTFVVQAMKNAQKQQKQQQQPQHRLTPAAEAQYTRTLNFVRLSLLDAAVTDSLADALSCLYTVLIRLGLVKPPPRPYGTDELRYELRMRPFAAIGLPSLPTFEEFSIGSRQSDASVPELLDLADRAIAGAKRGSEVMSKFPENEAFSVGSHDRWVQTIKNGLKSCIATGLAVSMVRKALEKNGGGEGGDLQIRAEVPTPDKSYHEWWIVPRIVPVR</sequence>
<dbReference type="STRING" id="5466.A0A4R8RRI1"/>
<dbReference type="Pfam" id="PF25789">
    <property type="entry name" value="TPR_NAA35"/>
    <property type="match status" value="1"/>
</dbReference>
<evidence type="ECO:0000256" key="3">
    <source>
        <dbReference type="ARBA" id="ARBA00022490"/>
    </source>
</evidence>
<dbReference type="InterPro" id="IPR057983">
    <property type="entry name" value="NAA35-like_N"/>
</dbReference>
<proteinExistence type="inferred from homology"/>
<dbReference type="InterPro" id="IPR057982">
    <property type="entry name" value="TPR_NAA35"/>
</dbReference>
<dbReference type="InterPro" id="IPR007244">
    <property type="entry name" value="Naa35_N"/>
</dbReference>
<evidence type="ECO:0000313" key="6">
    <source>
        <dbReference type="EMBL" id="TDZ74567.1"/>
    </source>
</evidence>
<dbReference type="GO" id="GO:0016740">
    <property type="term" value="F:transferase activity"/>
    <property type="evidence" value="ECO:0007669"/>
    <property type="project" value="UniProtKB-KW"/>
</dbReference>
<evidence type="ECO:0000259" key="4">
    <source>
        <dbReference type="Pfam" id="PF04112"/>
    </source>
</evidence>
<comment type="caution">
    <text evidence="6">The sequence shown here is derived from an EMBL/GenBank/DDBJ whole genome shotgun (WGS) entry which is preliminary data.</text>
</comment>
<keyword evidence="6" id="KW-0808">Transferase</keyword>
<gene>
    <name evidence="6" type="primary">naa35</name>
    <name evidence="6" type="ORF">CTRI78_v000608</name>
</gene>
<comment type="similarity">
    <text evidence="2">Belongs to the MAK10 family.</text>
</comment>
<feature type="domain" description="NAA35-like TPR repeats" evidence="5">
    <location>
        <begin position="337"/>
        <end position="727"/>
    </location>
</feature>
<comment type="subcellular location">
    <subcellularLocation>
        <location evidence="1">Cytoplasm</location>
    </subcellularLocation>
</comment>
<accession>A0A4R8RRI1</accession>
<evidence type="ECO:0000259" key="5">
    <source>
        <dbReference type="Pfam" id="PF25789"/>
    </source>
</evidence>
<protein>
    <submittedName>
        <fullName evidence="6">N-alpha-acetyltransferase 35, NatC auxiliary subunit</fullName>
    </submittedName>
</protein>
<organism evidence="6 7">
    <name type="scientific">Colletotrichum trifolii</name>
    <dbReference type="NCBI Taxonomy" id="5466"/>
    <lineage>
        <taxon>Eukaryota</taxon>
        <taxon>Fungi</taxon>
        <taxon>Dikarya</taxon>
        <taxon>Ascomycota</taxon>
        <taxon>Pezizomycotina</taxon>
        <taxon>Sordariomycetes</taxon>
        <taxon>Hypocreomycetidae</taxon>
        <taxon>Glomerellales</taxon>
        <taxon>Glomerellaceae</taxon>
        <taxon>Colletotrichum</taxon>
        <taxon>Colletotrichum orbiculare species complex</taxon>
    </lineage>
</organism>
<dbReference type="AlphaFoldDB" id="A0A4R8RRI1"/>
<keyword evidence="7" id="KW-1185">Reference proteome</keyword>
<name>A0A4R8RRI1_COLTR</name>
<evidence type="ECO:0000313" key="7">
    <source>
        <dbReference type="Proteomes" id="UP000295703"/>
    </source>
</evidence>
<evidence type="ECO:0000256" key="1">
    <source>
        <dbReference type="ARBA" id="ARBA00004496"/>
    </source>
</evidence>
<feature type="domain" description="NAA35-like N-terminal" evidence="4">
    <location>
        <begin position="55"/>
        <end position="216"/>
    </location>
</feature>
<dbReference type="PANTHER" id="PTHR21373">
    <property type="entry name" value="GLUCOSE REPRESSIBLE PROTEIN MAK10"/>
    <property type="match status" value="1"/>
</dbReference>
<dbReference type="Pfam" id="PF04112">
    <property type="entry name" value="Mak10"/>
    <property type="match status" value="1"/>
</dbReference>
<reference evidence="6 7" key="1">
    <citation type="submission" date="2018-12" db="EMBL/GenBank/DDBJ databases">
        <title>Genome sequence and assembly of Colletotrichum trifolii.</title>
        <authorList>
            <person name="Gan P."/>
            <person name="Shirasu K."/>
        </authorList>
    </citation>
    <scope>NUCLEOTIDE SEQUENCE [LARGE SCALE GENOMIC DNA]</scope>
    <source>
        <strain evidence="6 7">543-2</strain>
    </source>
</reference>